<accession>A0ABV4WGY9</accession>
<name>A0ABV4WGY9_9CYAN</name>
<dbReference type="InterPro" id="IPR029030">
    <property type="entry name" value="Caspase-like_dom_sf"/>
</dbReference>
<dbReference type="Gene3D" id="3.40.50.1460">
    <property type="match status" value="1"/>
</dbReference>
<dbReference type="Pfam" id="PF00656">
    <property type="entry name" value="Peptidase_C14"/>
    <property type="match status" value="1"/>
</dbReference>
<dbReference type="InterPro" id="IPR011600">
    <property type="entry name" value="Pept_C14_caspase"/>
</dbReference>
<reference evidence="2 3" key="1">
    <citation type="submission" date="2024-09" db="EMBL/GenBank/DDBJ databases">
        <title>Floridaenema gen nov. (Aerosakkonemataceae, Aerosakkonematales ord. nov., Cyanobacteria) from benthic tropical and subtropical fresh waters, with the description of four new species.</title>
        <authorList>
            <person name="Moretto J.A."/>
            <person name="Berthold D.E."/>
            <person name="Lefler F.W."/>
            <person name="Huang I.-S."/>
            <person name="Laughinghouse H. IV."/>
        </authorList>
    </citation>
    <scope>NUCLEOTIDE SEQUENCE [LARGE SCALE GENOMIC DNA]</scope>
    <source>
        <strain evidence="2 3">BLCC-F167</strain>
    </source>
</reference>
<dbReference type="Proteomes" id="UP001576780">
    <property type="component" value="Unassembled WGS sequence"/>
</dbReference>
<feature type="domain" description="Peptidase C14 caspase" evidence="1">
    <location>
        <begin position="12"/>
        <end position="101"/>
    </location>
</feature>
<proteinExistence type="predicted"/>
<comment type="caution">
    <text evidence="2">The sequence shown here is derived from an EMBL/GenBank/DDBJ whole genome shotgun (WGS) entry which is preliminary data.</text>
</comment>
<protein>
    <submittedName>
        <fullName evidence="2">Caspase family protein</fullName>
    </submittedName>
</protein>
<dbReference type="RefSeq" id="WP_413276772.1">
    <property type="nucleotide sequence ID" value="NZ_JBHFNT010000062.1"/>
</dbReference>
<evidence type="ECO:0000313" key="3">
    <source>
        <dbReference type="Proteomes" id="UP001576780"/>
    </source>
</evidence>
<organism evidence="2 3">
    <name type="scientific">Floridaenema evergladense BLCC-F167</name>
    <dbReference type="NCBI Taxonomy" id="3153639"/>
    <lineage>
        <taxon>Bacteria</taxon>
        <taxon>Bacillati</taxon>
        <taxon>Cyanobacteriota</taxon>
        <taxon>Cyanophyceae</taxon>
        <taxon>Oscillatoriophycideae</taxon>
        <taxon>Aerosakkonematales</taxon>
        <taxon>Aerosakkonemataceae</taxon>
        <taxon>Floridanema</taxon>
        <taxon>Floridanema evergladense</taxon>
    </lineage>
</organism>
<gene>
    <name evidence="2" type="ORF">ACE1CA_07350</name>
</gene>
<dbReference type="EMBL" id="JBHFNT010000062">
    <property type="protein sequence ID" value="MFB2834334.1"/>
    <property type="molecule type" value="Genomic_DNA"/>
</dbReference>
<sequence>MIWSLNRTNFDRNIAVVIGINNYQNGIHPLKTAVNDARAIADLLEEKYEYQEVIRLFPDRGEATLAEINQLLFKTLPNKIQPTEGDRLLFYFAGHGIARNSEDEPAGALIPQDAKLRNWDTYLPS</sequence>
<evidence type="ECO:0000313" key="2">
    <source>
        <dbReference type="EMBL" id="MFB2834334.1"/>
    </source>
</evidence>
<keyword evidence="3" id="KW-1185">Reference proteome</keyword>
<dbReference type="SUPFAM" id="SSF52129">
    <property type="entry name" value="Caspase-like"/>
    <property type="match status" value="1"/>
</dbReference>
<evidence type="ECO:0000259" key="1">
    <source>
        <dbReference type="Pfam" id="PF00656"/>
    </source>
</evidence>